<dbReference type="Pfam" id="PF14947">
    <property type="entry name" value="HTH_45"/>
    <property type="match status" value="1"/>
</dbReference>
<evidence type="ECO:0000313" key="2">
    <source>
        <dbReference type="EMBL" id="BFH74108.1"/>
    </source>
</evidence>
<dbReference type="InterPro" id="IPR036388">
    <property type="entry name" value="WH-like_DNA-bd_sf"/>
</dbReference>
<dbReference type="InterPro" id="IPR036390">
    <property type="entry name" value="WH_DNA-bd_sf"/>
</dbReference>
<feature type="domain" description="ArnR1-like winged helix-turn-helix" evidence="1">
    <location>
        <begin position="4"/>
        <end position="79"/>
    </location>
</feature>
<dbReference type="EMBL" id="AP031322">
    <property type="protein sequence ID" value="BFH74108.1"/>
    <property type="molecule type" value="Genomic_DNA"/>
</dbReference>
<gene>
    <name evidence="2" type="ORF">SJAV_20520</name>
</gene>
<dbReference type="InterPro" id="IPR038723">
    <property type="entry name" value="ArnR1-like_HTH"/>
</dbReference>
<dbReference type="SUPFAM" id="SSF46785">
    <property type="entry name" value="Winged helix' DNA-binding domain"/>
    <property type="match status" value="1"/>
</dbReference>
<proteinExistence type="predicted"/>
<evidence type="ECO:0000259" key="1">
    <source>
        <dbReference type="Pfam" id="PF14947"/>
    </source>
</evidence>
<sequence length="94" mass="11021">MRVKRDQFEIMADILENVRQGYGSKSALMKNANLSFSILRKYLDYLKEKGYIEEKDNSYIITDKGLDLLNRLNSVRKLEFQLAELINELSKELS</sequence>
<accession>A0AAT9GTH4</accession>
<reference evidence="2" key="1">
    <citation type="submission" date="2024-03" db="EMBL/GenBank/DDBJ databases">
        <title>Complete genome sequence of Sulfurisphaera javensis strain KD-1.</title>
        <authorList>
            <person name="Sakai H."/>
            <person name="Nur N."/>
            <person name="Suwanto A."/>
            <person name="Kurosawa N."/>
        </authorList>
    </citation>
    <scope>NUCLEOTIDE SEQUENCE</scope>
    <source>
        <strain evidence="2">KD-1</strain>
    </source>
</reference>
<dbReference type="Gene3D" id="1.10.10.10">
    <property type="entry name" value="Winged helix-like DNA-binding domain superfamily/Winged helix DNA-binding domain"/>
    <property type="match status" value="1"/>
</dbReference>
<protein>
    <submittedName>
        <fullName evidence="2">Winged helix-turn-helix domain-containing protein</fullName>
    </submittedName>
</protein>
<dbReference type="GeneID" id="92355000"/>
<dbReference type="AlphaFoldDB" id="A0AAT9GTH4"/>
<dbReference type="RefSeq" id="WP_369609649.1">
    <property type="nucleotide sequence ID" value="NZ_AP031322.1"/>
</dbReference>
<name>A0AAT9GTH4_9CREN</name>
<organism evidence="2">
    <name type="scientific">Sulfurisphaera javensis</name>
    <dbReference type="NCBI Taxonomy" id="2049879"/>
    <lineage>
        <taxon>Archaea</taxon>
        <taxon>Thermoproteota</taxon>
        <taxon>Thermoprotei</taxon>
        <taxon>Sulfolobales</taxon>
        <taxon>Sulfolobaceae</taxon>
        <taxon>Sulfurisphaera</taxon>
    </lineage>
</organism>
<dbReference type="KEGG" id="sjv:SJAV_20520"/>